<feature type="transmembrane region" description="Helical" evidence="1">
    <location>
        <begin position="29"/>
        <end position="45"/>
    </location>
</feature>
<protein>
    <submittedName>
        <fullName evidence="2">Uncharacterized protein</fullName>
    </submittedName>
</protein>
<organism evidence="2 3">
    <name type="scientific">Castanea mollissima</name>
    <name type="common">Chinese chestnut</name>
    <dbReference type="NCBI Taxonomy" id="60419"/>
    <lineage>
        <taxon>Eukaryota</taxon>
        <taxon>Viridiplantae</taxon>
        <taxon>Streptophyta</taxon>
        <taxon>Embryophyta</taxon>
        <taxon>Tracheophyta</taxon>
        <taxon>Spermatophyta</taxon>
        <taxon>Magnoliopsida</taxon>
        <taxon>eudicotyledons</taxon>
        <taxon>Gunneridae</taxon>
        <taxon>Pentapetalae</taxon>
        <taxon>rosids</taxon>
        <taxon>fabids</taxon>
        <taxon>Fagales</taxon>
        <taxon>Fagaceae</taxon>
        <taxon>Castanea</taxon>
    </lineage>
</organism>
<evidence type="ECO:0000313" key="3">
    <source>
        <dbReference type="Proteomes" id="UP000737018"/>
    </source>
</evidence>
<reference evidence="2" key="1">
    <citation type="submission" date="2020-03" db="EMBL/GenBank/DDBJ databases">
        <title>Castanea mollissima Vanexum genome sequencing.</title>
        <authorList>
            <person name="Staton M."/>
        </authorList>
    </citation>
    <scope>NUCLEOTIDE SEQUENCE</scope>
    <source>
        <tissue evidence="2">Leaf</tissue>
    </source>
</reference>
<keyword evidence="1" id="KW-0472">Membrane</keyword>
<keyword evidence="1" id="KW-0812">Transmembrane</keyword>
<name>A0A8J4QPR9_9ROSI</name>
<evidence type="ECO:0000256" key="1">
    <source>
        <dbReference type="SAM" id="Phobius"/>
    </source>
</evidence>
<evidence type="ECO:0000313" key="2">
    <source>
        <dbReference type="EMBL" id="KAF3948653.1"/>
    </source>
</evidence>
<accession>A0A8J4QPR9</accession>
<keyword evidence="1" id="KW-1133">Transmembrane helix</keyword>
<dbReference type="AlphaFoldDB" id="A0A8J4QPR9"/>
<dbReference type="Proteomes" id="UP000737018">
    <property type="component" value="Unassembled WGS sequence"/>
</dbReference>
<keyword evidence="3" id="KW-1185">Reference proteome</keyword>
<comment type="caution">
    <text evidence="2">The sequence shown here is derived from an EMBL/GenBank/DDBJ whole genome shotgun (WGS) entry which is preliminary data.</text>
</comment>
<gene>
    <name evidence="2" type="ORF">CMV_025375</name>
</gene>
<proteinExistence type="predicted"/>
<dbReference type="EMBL" id="JRKL02006644">
    <property type="protein sequence ID" value="KAF3948653.1"/>
    <property type="molecule type" value="Genomic_DNA"/>
</dbReference>
<sequence>MTGMDAIKFNIIANETFVQTKKTHASFKVLSWLAVAVMVEIWPMVGMVETSLGLALSASVAPSIIRLKN</sequence>